<dbReference type="AlphaFoldDB" id="A0A1E2SJ54"/>
<evidence type="ECO:0000313" key="5">
    <source>
        <dbReference type="Proteomes" id="UP000094426"/>
    </source>
</evidence>
<name>A0A1E2SJ54_LEIXY</name>
<sequence>MQQIPYVTALITDASGRILLGRHTRDQLWGTIGGALKTEEDPRLGLSREVFEELSIEVEVGRLLNAHCGPLTTTTYESGDVVNVLALVYECSMTDPAAALTLDETEISEANWFTEA</sequence>
<reference evidence="4 5" key="1">
    <citation type="submission" date="2015-11" db="EMBL/GenBank/DDBJ databases">
        <authorList>
            <person name="Zhang Y."/>
            <person name="Guo Z."/>
        </authorList>
    </citation>
    <scope>NUCLEOTIDE SEQUENCE [LARGE SCALE GENOMIC DNA]</scope>
    <source>
        <strain evidence="5">gdw1</strain>
    </source>
</reference>
<protein>
    <recommendedName>
        <fullName evidence="3">Nudix hydrolase domain-containing protein</fullName>
    </recommendedName>
</protein>
<accession>A0A1E2SJ54</accession>
<dbReference type="GO" id="GO:0016787">
    <property type="term" value="F:hydrolase activity"/>
    <property type="evidence" value="ECO:0007669"/>
    <property type="project" value="UniProtKB-KW"/>
</dbReference>
<feature type="domain" description="Nudix hydrolase" evidence="3">
    <location>
        <begin position="1"/>
        <end position="116"/>
    </location>
</feature>
<dbReference type="PANTHER" id="PTHR43046:SF16">
    <property type="entry name" value="ADP-RIBOSE PYROPHOSPHATASE YJHB-RELATED"/>
    <property type="match status" value="1"/>
</dbReference>
<evidence type="ECO:0000313" key="4">
    <source>
        <dbReference type="EMBL" id="ODA89882.1"/>
    </source>
</evidence>
<dbReference type="Proteomes" id="UP000094426">
    <property type="component" value="Unassembled WGS sequence"/>
</dbReference>
<dbReference type="RefSeq" id="WP_011185148.1">
    <property type="nucleotide sequence ID" value="NZ_LNZG01000027.1"/>
</dbReference>
<comment type="cofactor">
    <cofactor evidence="1">
        <name>Mg(2+)</name>
        <dbReference type="ChEBI" id="CHEBI:18420"/>
    </cofactor>
</comment>
<organism evidence="4 5">
    <name type="scientific">Leifsonia xyli subsp. xyli</name>
    <dbReference type="NCBI Taxonomy" id="59736"/>
    <lineage>
        <taxon>Bacteria</taxon>
        <taxon>Bacillati</taxon>
        <taxon>Actinomycetota</taxon>
        <taxon>Actinomycetes</taxon>
        <taxon>Micrococcales</taxon>
        <taxon>Microbacteriaceae</taxon>
        <taxon>Leifsonia</taxon>
    </lineage>
</organism>
<gene>
    <name evidence="4" type="ORF">ATY41_11890</name>
</gene>
<dbReference type="PROSITE" id="PS51462">
    <property type="entry name" value="NUDIX"/>
    <property type="match status" value="1"/>
</dbReference>
<dbReference type="OrthoDB" id="4247482at2"/>
<dbReference type="InterPro" id="IPR015797">
    <property type="entry name" value="NUDIX_hydrolase-like_dom_sf"/>
</dbReference>
<comment type="caution">
    <text evidence="4">The sequence shown here is derived from an EMBL/GenBank/DDBJ whole genome shotgun (WGS) entry which is preliminary data.</text>
</comment>
<dbReference type="InterPro" id="IPR000086">
    <property type="entry name" value="NUDIX_hydrolase_dom"/>
</dbReference>
<dbReference type="Gene3D" id="3.90.79.10">
    <property type="entry name" value="Nucleoside Triphosphate Pyrophosphohydrolase"/>
    <property type="match status" value="1"/>
</dbReference>
<proteinExistence type="predicted"/>
<keyword evidence="2" id="KW-0378">Hydrolase</keyword>
<dbReference type="Pfam" id="PF00293">
    <property type="entry name" value="NUDIX"/>
    <property type="match status" value="1"/>
</dbReference>
<dbReference type="SUPFAM" id="SSF55811">
    <property type="entry name" value="Nudix"/>
    <property type="match status" value="1"/>
</dbReference>
<dbReference type="PANTHER" id="PTHR43046">
    <property type="entry name" value="GDP-MANNOSE MANNOSYL HYDROLASE"/>
    <property type="match status" value="1"/>
</dbReference>
<dbReference type="EMBL" id="LNZG01000027">
    <property type="protein sequence ID" value="ODA89882.1"/>
    <property type="molecule type" value="Genomic_DNA"/>
</dbReference>
<evidence type="ECO:0000259" key="3">
    <source>
        <dbReference type="PROSITE" id="PS51462"/>
    </source>
</evidence>
<evidence type="ECO:0000256" key="1">
    <source>
        <dbReference type="ARBA" id="ARBA00001946"/>
    </source>
</evidence>
<evidence type="ECO:0000256" key="2">
    <source>
        <dbReference type="ARBA" id="ARBA00022801"/>
    </source>
</evidence>